<dbReference type="Proteomes" id="UP000003165">
    <property type="component" value="Unassembled WGS sequence"/>
</dbReference>
<evidence type="ECO:0000313" key="3">
    <source>
        <dbReference type="Proteomes" id="UP000003165"/>
    </source>
</evidence>
<gene>
    <name evidence="2" type="ORF">FuraDRAFT_1490</name>
</gene>
<comment type="caution">
    <text evidence="2">The sequence shown here is derived from an EMBL/GenBank/DDBJ whole genome shotgun (WGS) entry which is preliminary data.</text>
</comment>
<dbReference type="SUPFAM" id="SSF53474">
    <property type="entry name" value="alpha/beta-Hydrolases"/>
    <property type="match status" value="1"/>
</dbReference>
<dbReference type="AlphaFoldDB" id="B9Z2C7"/>
<dbReference type="InterPro" id="IPR029058">
    <property type="entry name" value="AB_hydrolase_fold"/>
</dbReference>
<organism evidence="2 3">
    <name type="scientific">Pseudogulbenkiania ferrooxidans 2002</name>
    <dbReference type="NCBI Taxonomy" id="279714"/>
    <lineage>
        <taxon>Bacteria</taxon>
        <taxon>Pseudomonadati</taxon>
        <taxon>Pseudomonadota</taxon>
        <taxon>Betaproteobacteria</taxon>
        <taxon>Neisseriales</taxon>
        <taxon>Chromobacteriaceae</taxon>
        <taxon>Pseudogulbenkiania</taxon>
    </lineage>
</organism>
<dbReference type="InterPro" id="IPR009081">
    <property type="entry name" value="PP-bd_ACP"/>
</dbReference>
<dbReference type="InterPro" id="IPR001031">
    <property type="entry name" value="Thioesterase"/>
</dbReference>
<protein>
    <submittedName>
        <fullName evidence="2">Thioesterase</fullName>
    </submittedName>
</protein>
<dbReference type="PROSITE" id="PS50075">
    <property type="entry name" value="CARRIER"/>
    <property type="match status" value="1"/>
</dbReference>
<evidence type="ECO:0000259" key="1">
    <source>
        <dbReference type="PROSITE" id="PS50075"/>
    </source>
</evidence>
<name>B9Z2C7_9NEIS</name>
<dbReference type="Pfam" id="PF00975">
    <property type="entry name" value="Thioesterase"/>
    <property type="match status" value="1"/>
</dbReference>
<dbReference type="EMBL" id="ACIS01000004">
    <property type="protein sequence ID" value="EEG08730.1"/>
    <property type="molecule type" value="Genomic_DNA"/>
</dbReference>
<evidence type="ECO:0000313" key="2">
    <source>
        <dbReference type="EMBL" id="EEG08730.1"/>
    </source>
</evidence>
<reference evidence="2 3" key="1">
    <citation type="submission" date="2009-02" db="EMBL/GenBank/DDBJ databases">
        <title>Sequencing of the draft genome and assembly of Lutiella nitroferrum 2002.</title>
        <authorList>
            <consortium name="US DOE Joint Genome Institute (JGI-PGF)"/>
            <person name="Lucas S."/>
            <person name="Copeland A."/>
            <person name="Lapidus A."/>
            <person name="Glavina del Rio T."/>
            <person name="Tice H."/>
            <person name="Bruce D."/>
            <person name="Goodwin L."/>
            <person name="Pitluck S."/>
            <person name="Larimer F."/>
            <person name="Land M.L."/>
            <person name="Hauser L."/>
            <person name="Coates J.D."/>
        </authorList>
    </citation>
    <scope>NUCLEOTIDE SEQUENCE [LARGE SCALE GENOMIC DNA]</scope>
    <source>
        <strain evidence="2 3">2002</strain>
    </source>
</reference>
<feature type="domain" description="Carrier" evidence="1">
    <location>
        <begin position="1"/>
        <end position="37"/>
    </location>
</feature>
<sequence length="314" mass="33379">MRLLNAIAAEFGKSLPLASLLRHGTIAAQAELLAQDAAASSGRSPLVVLRDGSESTLVVVHPVGGNVLCYRELTALVPDGMAVLALQSPGDGSEREVGELAARYIEALSGQLGAWRPLHLLGWSMGGVIAQEMTRQLEARGIAPLGLTLIDSCQSADSRTASRLEGYALLRNFVRDLLGSTPVPEAFAAIETLDAGRQPEAALAVLRDTVASAGQLSLPEFVTLLGEYQANYNALVRHAPHAISTPTRLFRATRKQQFPLLTPFAMPDGGHLEVVAMDEDHFSIVQGEALRAIVAQVLRQGSGADQTLAEQPLR</sequence>
<dbReference type="InterPro" id="IPR020802">
    <property type="entry name" value="TesA-like"/>
</dbReference>
<keyword evidence="3" id="KW-1185">Reference proteome</keyword>
<accession>B9Z2C7</accession>
<dbReference type="eggNOG" id="COG1020">
    <property type="taxonomic scope" value="Bacteria"/>
</dbReference>
<proteinExistence type="predicted"/>
<dbReference type="Gene3D" id="3.40.50.1820">
    <property type="entry name" value="alpha/beta hydrolase"/>
    <property type="match status" value="1"/>
</dbReference>
<dbReference type="eggNOG" id="COG3319">
    <property type="taxonomic scope" value="Bacteria"/>
</dbReference>
<dbReference type="SMART" id="SM00824">
    <property type="entry name" value="PKS_TE"/>
    <property type="match status" value="1"/>
</dbReference>